<name>A0A2T2WJL6_9FIRM</name>
<dbReference type="GO" id="GO:0016887">
    <property type="term" value="F:ATP hydrolysis activity"/>
    <property type="evidence" value="ECO:0007669"/>
    <property type="project" value="InterPro"/>
</dbReference>
<comment type="caution">
    <text evidence="5">The sequence shown here is derived from an EMBL/GenBank/DDBJ whole genome shotgun (WGS) entry which is preliminary data.</text>
</comment>
<protein>
    <submittedName>
        <fullName evidence="5">ABC transporter ATP-binding protein</fullName>
    </submittedName>
</protein>
<dbReference type="NCBIfam" id="TIGR01727">
    <property type="entry name" value="oligo_HPY"/>
    <property type="match status" value="1"/>
</dbReference>
<dbReference type="InterPro" id="IPR027417">
    <property type="entry name" value="P-loop_NTPase"/>
</dbReference>
<dbReference type="SUPFAM" id="SSF52540">
    <property type="entry name" value="P-loop containing nucleoside triphosphate hydrolases"/>
    <property type="match status" value="1"/>
</dbReference>
<organism evidence="5 6">
    <name type="scientific">Sulfobacillus acidophilus</name>
    <dbReference type="NCBI Taxonomy" id="53633"/>
    <lineage>
        <taxon>Bacteria</taxon>
        <taxon>Bacillati</taxon>
        <taxon>Bacillota</taxon>
        <taxon>Clostridia</taxon>
        <taxon>Eubacteriales</taxon>
        <taxon>Clostridiales Family XVII. Incertae Sedis</taxon>
        <taxon>Sulfobacillus</taxon>
    </lineage>
</organism>
<keyword evidence="3 5" id="KW-0067">ATP-binding</keyword>
<dbReference type="SMART" id="SM00382">
    <property type="entry name" value="AAA"/>
    <property type="match status" value="1"/>
</dbReference>
<keyword evidence="2" id="KW-0547">Nucleotide-binding</keyword>
<dbReference type="InterPro" id="IPR003439">
    <property type="entry name" value="ABC_transporter-like_ATP-bd"/>
</dbReference>
<dbReference type="GO" id="GO:0055085">
    <property type="term" value="P:transmembrane transport"/>
    <property type="evidence" value="ECO:0007669"/>
    <property type="project" value="UniProtKB-ARBA"/>
</dbReference>
<dbReference type="PROSITE" id="PS00211">
    <property type="entry name" value="ABC_TRANSPORTER_1"/>
    <property type="match status" value="1"/>
</dbReference>
<evidence type="ECO:0000259" key="4">
    <source>
        <dbReference type="PROSITE" id="PS50893"/>
    </source>
</evidence>
<feature type="domain" description="ABC transporter" evidence="4">
    <location>
        <begin position="10"/>
        <end position="258"/>
    </location>
</feature>
<dbReference type="EMBL" id="PXYV01000017">
    <property type="protein sequence ID" value="PSR22423.1"/>
    <property type="molecule type" value="Genomic_DNA"/>
</dbReference>
<evidence type="ECO:0000313" key="6">
    <source>
        <dbReference type="Proteomes" id="UP000241848"/>
    </source>
</evidence>
<dbReference type="Gene3D" id="3.40.50.300">
    <property type="entry name" value="P-loop containing nucleotide triphosphate hydrolases"/>
    <property type="match status" value="1"/>
</dbReference>
<evidence type="ECO:0000256" key="1">
    <source>
        <dbReference type="ARBA" id="ARBA00022448"/>
    </source>
</evidence>
<dbReference type="GO" id="GO:0005524">
    <property type="term" value="F:ATP binding"/>
    <property type="evidence" value="ECO:0007669"/>
    <property type="project" value="UniProtKB-KW"/>
</dbReference>
<dbReference type="PANTHER" id="PTHR43776:SF8">
    <property type="entry name" value="ABC TRANSPORTER, ATP-BINDING PROTEIN"/>
    <property type="match status" value="1"/>
</dbReference>
<dbReference type="Proteomes" id="UP000241848">
    <property type="component" value="Unassembled WGS sequence"/>
</dbReference>
<dbReference type="Pfam" id="PF00005">
    <property type="entry name" value="ABC_tran"/>
    <property type="match status" value="1"/>
</dbReference>
<dbReference type="InterPro" id="IPR003593">
    <property type="entry name" value="AAA+_ATPase"/>
</dbReference>
<dbReference type="InterPro" id="IPR050319">
    <property type="entry name" value="ABC_transp_ATP-bind"/>
</dbReference>
<dbReference type="CDD" id="cd03257">
    <property type="entry name" value="ABC_NikE_OppD_transporters"/>
    <property type="match status" value="1"/>
</dbReference>
<accession>A0A2T2WJL6</accession>
<evidence type="ECO:0000256" key="2">
    <source>
        <dbReference type="ARBA" id="ARBA00022741"/>
    </source>
</evidence>
<proteinExistence type="predicted"/>
<dbReference type="Pfam" id="PF08352">
    <property type="entry name" value="oligo_HPY"/>
    <property type="match status" value="1"/>
</dbReference>
<dbReference type="AlphaFoldDB" id="A0A2T2WJL6"/>
<dbReference type="GO" id="GO:0015833">
    <property type="term" value="P:peptide transport"/>
    <property type="evidence" value="ECO:0007669"/>
    <property type="project" value="InterPro"/>
</dbReference>
<dbReference type="InterPro" id="IPR017871">
    <property type="entry name" value="ABC_transporter-like_CS"/>
</dbReference>
<reference evidence="5 6" key="1">
    <citation type="journal article" date="2014" name="BMC Genomics">
        <title>Comparison of environmental and isolate Sulfobacillus genomes reveals diverse carbon, sulfur, nitrogen, and hydrogen metabolisms.</title>
        <authorList>
            <person name="Justice N.B."/>
            <person name="Norman A."/>
            <person name="Brown C.T."/>
            <person name="Singh A."/>
            <person name="Thomas B.C."/>
            <person name="Banfield J.F."/>
        </authorList>
    </citation>
    <scope>NUCLEOTIDE SEQUENCE [LARGE SCALE GENOMIC DNA]</scope>
    <source>
        <strain evidence="5">AMDSBA3</strain>
    </source>
</reference>
<evidence type="ECO:0000313" key="5">
    <source>
        <dbReference type="EMBL" id="PSR22423.1"/>
    </source>
</evidence>
<evidence type="ECO:0000256" key="3">
    <source>
        <dbReference type="ARBA" id="ARBA00022840"/>
    </source>
</evidence>
<dbReference type="PROSITE" id="PS50893">
    <property type="entry name" value="ABC_TRANSPORTER_2"/>
    <property type="match status" value="1"/>
</dbReference>
<dbReference type="InterPro" id="IPR013563">
    <property type="entry name" value="Oligopep_ABC_C"/>
</dbReference>
<dbReference type="PANTHER" id="PTHR43776">
    <property type="entry name" value="TRANSPORT ATP-BINDING PROTEIN"/>
    <property type="match status" value="1"/>
</dbReference>
<keyword evidence="1" id="KW-0813">Transport</keyword>
<sequence length="332" mass="36688">MTESHDAPILSLEHVSKTFHSGKGTLIHAVRDVSLVINPREIVCLVGESGSGKSTTANLIMGTETPTQGVVSYRGQNLAQIRTRSAILDYRRHVQMIFQDPYGSLNSLHTVGYTVGRPMQIHHLVPSINRGADQILRLLRQVGLTPPSEYYYKLPYQLSGGQRQRVAIARALAVQPDLVVADEPVSMLDVSLRAGILQLILEARESAGVAFLYITHDLASARYIGDRILVMYKGRLCEEGPAEEVIAHPHHPYTQALVEAVPNPERMGQPEEIIVTPDLNETKVLGSGCPYYPLCPVATAQCQDTMPEWTFVQDQHQVRCFNAAPLSMHHTS</sequence>
<gene>
    <name evidence="5" type="ORF">C7B45_06810</name>
</gene>